<dbReference type="EMBL" id="JMIX01000017">
    <property type="protein sequence ID" value="KEO88937.1"/>
    <property type="molecule type" value="Genomic_DNA"/>
</dbReference>
<keyword evidence="5" id="KW-1185">Reference proteome</keyword>
<dbReference type="SUPFAM" id="SSF53756">
    <property type="entry name" value="UDP-Glycosyltransferase/glycogen phosphorylase"/>
    <property type="match status" value="1"/>
</dbReference>
<dbReference type="Proteomes" id="UP000027866">
    <property type="component" value="Unassembled WGS sequence"/>
</dbReference>
<dbReference type="RefSeq" id="WP_034906974.1">
    <property type="nucleotide sequence ID" value="NZ_CP017057.1"/>
</dbReference>
<sequence>MTENAAILIVAPNASTRFGGEAIIPVHYFRVLRERGFRVSLLAHVRNREDLKEALGPDCDGIFFIEDTIWHRLIWHMGRMFPPRISEGLFATLLNMINENYQRRSIRRLVAASRADIIHQPIPVSPMMPSSLQGFGVPVVIGPMNGGMTYPSGWEALEGTSERFFVRLARLLSPILNRLIAGKSKAAVLVVANERTRAALPIHHPKVELLVENGVDLSTFRLLKTAPLANKNGFRLVFLGRLVAWKAVDVTLAALAEGRARGLDLTLDILGDGPERERLERLTRDLELEECVRYLGFRPQPECVEILQASDALILNSVFECGGAVVLEAMSLGLPVIASDWGGPADYVTESTGILVAPEPRVTFAERLADAIEKLAVDPGLCARLGEAGLARVHEYFDWERKVDRMLEIYQEALYSSETALAHMNP</sequence>
<keyword evidence="1" id="KW-0328">Glycosyltransferase</keyword>
<evidence type="ECO:0000313" key="5">
    <source>
        <dbReference type="Proteomes" id="UP000027866"/>
    </source>
</evidence>
<feature type="domain" description="Glycosyl transferase family 1" evidence="3">
    <location>
        <begin position="228"/>
        <end position="389"/>
    </location>
</feature>
<gene>
    <name evidence="4" type="ORF">EH32_04485</name>
</gene>
<dbReference type="Gene3D" id="3.40.50.2000">
    <property type="entry name" value="Glycogen Phosphorylase B"/>
    <property type="match status" value="2"/>
</dbReference>
<dbReference type="OrthoDB" id="9790710at2"/>
<evidence type="ECO:0000313" key="4">
    <source>
        <dbReference type="EMBL" id="KEO88937.1"/>
    </source>
</evidence>
<reference evidence="4 5" key="1">
    <citation type="submission" date="2014-04" db="EMBL/GenBank/DDBJ databases">
        <title>A comprehensive comparison of genomes of Erythrobacter spp. Strains.</title>
        <authorList>
            <person name="Zheng Q."/>
        </authorList>
    </citation>
    <scope>NUCLEOTIDE SEQUENCE [LARGE SCALE GENOMIC DNA]</scope>
    <source>
        <strain evidence="4 5">DSM 8509</strain>
    </source>
</reference>
<proteinExistence type="predicted"/>
<dbReference type="GO" id="GO:0016757">
    <property type="term" value="F:glycosyltransferase activity"/>
    <property type="evidence" value="ECO:0007669"/>
    <property type="project" value="UniProtKB-KW"/>
</dbReference>
<evidence type="ECO:0000256" key="1">
    <source>
        <dbReference type="ARBA" id="ARBA00022676"/>
    </source>
</evidence>
<evidence type="ECO:0000259" key="3">
    <source>
        <dbReference type="Pfam" id="PF00534"/>
    </source>
</evidence>
<accession>A0A074MTG6</accession>
<name>A0A074MTG6_9SPHN</name>
<dbReference type="Pfam" id="PF00534">
    <property type="entry name" value="Glycos_transf_1"/>
    <property type="match status" value="1"/>
</dbReference>
<organism evidence="4 5">
    <name type="scientific">Erythrobacter litoralis</name>
    <dbReference type="NCBI Taxonomy" id="39960"/>
    <lineage>
        <taxon>Bacteria</taxon>
        <taxon>Pseudomonadati</taxon>
        <taxon>Pseudomonadota</taxon>
        <taxon>Alphaproteobacteria</taxon>
        <taxon>Sphingomonadales</taxon>
        <taxon>Erythrobacteraceae</taxon>
        <taxon>Erythrobacter/Porphyrobacter group</taxon>
        <taxon>Erythrobacter</taxon>
    </lineage>
</organism>
<dbReference type="PANTHER" id="PTHR12526">
    <property type="entry name" value="GLYCOSYLTRANSFERASE"/>
    <property type="match status" value="1"/>
</dbReference>
<dbReference type="AlphaFoldDB" id="A0A074MTG6"/>
<dbReference type="PATRIC" id="fig|39960.10.peg.458"/>
<comment type="caution">
    <text evidence="4">The sequence shown here is derived from an EMBL/GenBank/DDBJ whole genome shotgun (WGS) entry which is preliminary data.</text>
</comment>
<dbReference type="PANTHER" id="PTHR12526:SF510">
    <property type="entry name" value="D-INOSITOL 3-PHOSPHATE GLYCOSYLTRANSFERASE"/>
    <property type="match status" value="1"/>
</dbReference>
<keyword evidence="2" id="KW-0808">Transferase</keyword>
<dbReference type="KEGG" id="elq:Ga0102493_111380"/>
<dbReference type="CDD" id="cd03801">
    <property type="entry name" value="GT4_PimA-like"/>
    <property type="match status" value="1"/>
</dbReference>
<dbReference type="InterPro" id="IPR001296">
    <property type="entry name" value="Glyco_trans_1"/>
</dbReference>
<protein>
    <recommendedName>
        <fullName evidence="3">Glycosyl transferase family 1 domain-containing protein</fullName>
    </recommendedName>
</protein>
<evidence type="ECO:0000256" key="2">
    <source>
        <dbReference type="ARBA" id="ARBA00022679"/>
    </source>
</evidence>